<sequence length="133" mass="14057">MKRRYVLGVVGAAGASVAGCIGDEDSPDAECETEVIGGDDGTVIQQATVAPRDGGGVLEVVFGDESAAASGASRLSVFQEDDLLHYIPVGDRRTYRVTVGTVPVHGVYRIVASDSERTELDTMVIEFNCFTDE</sequence>
<evidence type="ECO:0000313" key="1">
    <source>
        <dbReference type="EMBL" id="MCL9816107.1"/>
    </source>
</evidence>
<dbReference type="EMBL" id="JAKRVX010000001">
    <property type="protein sequence ID" value="MCL9816107.1"/>
    <property type="molecule type" value="Genomic_DNA"/>
</dbReference>
<reference evidence="1" key="2">
    <citation type="submission" date="2022-02" db="EMBL/GenBank/DDBJ databases">
        <authorList>
            <person name="Elcheninov A.G."/>
            <person name="Sorokin D.Y."/>
            <person name="Kublanov I.V."/>
        </authorList>
    </citation>
    <scope>NUCLEOTIDE SEQUENCE</scope>
    <source>
        <strain evidence="1">AArc-St2</strain>
    </source>
</reference>
<reference evidence="1" key="1">
    <citation type="journal article" date="2022" name="Syst. Appl. Microbiol.">
        <title>Natronocalculus amylovorans gen. nov., sp. nov., and Natranaeroarchaeum aerophilus sp. nov., dominant culturable amylolytic natronoarchaea from hypersaline soda lakes in southwestern Siberia.</title>
        <authorList>
            <person name="Sorokin D.Y."/>
            <person name="Elcheninov A.G."/>
            <person name="Khizhniak T.V."/>
            <person name="Koenen M."/>
            <person name="Bale N.J."/>
            <person name="Damste J.S.S."/>
            <person name="Kublanov I.V."/>
        </authorList>
    </citation>
    <scope>NUCLEOTIDE SEQUENCE</scope>
    <source>
        <strain evidence="1">AArc-St2</strain>
    </source>
</reference>
<keyword evidence="2" id="KW-1185">Reference proteome</keyword>
<dbReference type="RefSeq" id="WP_250583055.1">
    <property type="nucleotide sequence ID" value="NZ_JAKRVX010000001.1"/>
</dbReference>
<accession>A0AAE3FV31</accession>
<dbReference type="AlphaFoldDB" id="A0AAE3FV31"/>
<evidence type="ECO:0000313" key="2">
    <source>
        <dbReference type="Proteomes" id="UP001203207"/>
    </source>
</evidence>
<organism evidence="1 2">
    <name type="scientific">Natronocalculus amylovorans</name>
    <dbReference type="NCBI Taxonomy" id="2917812"/>
    <lineage>
        <taxon>Archaea</taxon>
        <taxon>Methanobacteriati</taxon>
        <taxon>Methanobacteriota</taxon>
        <taxon>Stenosarchaea group</taxon>
        <taxon>Halobacteria</taxon>
        <taxon>Halobacteriales</taxon>
        <taxon>Haloferacaceae</taxon>
        <taxon>Natronocalculus</taxon>
    </lineage>
</organism>
<proteinExistence type="predicted"/>
<dbReference type="PROSITE" id="PS51257">
    <property type="entry name" value="PROKAR_LIPOPROTEIN"/>
    <property type="match status" value="1"/>
</dbReference>
<name>A0AAE3FV31_9EURY</name>
<gene>
    <name evidence="1" type="ORF">AArcSt2_04040</name>
</gene>
<protein>
    <recommendedName>
        <fullName evidence="3">Lipoprotein</fullName>
    </recommendedName>
</protein>
<evidence type="ECO:0008006" key="3">
    <source>
        <dbReference type="Google" id="ProtNLM"/>
    </source>
</evidence>
<dbReference type="Proteomes" id="UP001203207">
    <property type="component" value="Unassembled WGS sequence"/>
</dbReference>
<comment type="caution">
    <text evidence="1">The sequence shown here is derived from an EMBL/GenBank/DDBJ whole genome shotgun (WGS) entry which is preliminary data.</text>
</comment>